<organism evidence="1 2">
    <name type="scientific">Caballeronia sordidicola</name>
    <name type="common">Burkholderia sordidicola</name>
    <dbReference type="NCBI Taxonomy" id="196367"/>
    <lineage>
        <taxon>Bacteria</taxon>
        <taxon>Pseudomonadati</taxon>
        <taxon>Pseudomonadota</taxon>
        <taxon>Betaproteobacteria</taxon>
        <taxon>Burkholderiales</taxon>
        <taxon>Burkholderiaceae</taxon>
        <taxon>Caballeronia</taxon>
    </lineage>
</organism>
<name>A0A242M8B0_CABSO</name>
<reference evidence="1 2" key="1">
    <citation type="submission" date="2017-03" db="EMBL/GenBank/DDBJ databases">
        <title>Genome analysis of strain PAMC 26510.</title>
        <authorList>
            <person name="Oh H.-M."/>
            <person name="Yang J.-A."/>
        </authorList>
    </citation>
    <scope>NUCLEOTIDE SEQUENCE [LARGE SCALE GENOMIC DNA]</scope>
    <source>
        <strain evidence="1 2">PAMC 26510</strain>
    </source>
</reference>
<dbReference type="EMBL" id="NBTY01000199">
    <property type="protein sequence ID" value="OTP66855.1"/>
    <property type="molecule type" value="Genomic_DNA"/>
</dbReference>
<evidence type="ECO:0000313" key="2">
    <source>
        <dbReference type="Proteomes" id="UP000194546"/>
    </source>
</evidence>
<evidence type="ECO:0000313" key="1">
    <source>
        <dbReference type="EMBL" id="OTP66855.1"/>
    </source>
</evidence>
<sequence>MTVAMTNYAIGLWTSYTNPSLCMPAIEALQSFCQVRLTTAPGVRKPFTTPVA</sequence>
<proteinExistence type="predicted"/>
<accession>A0A242M8B0</accession>
<gene>
    <name evidence="1" type="ORF">PAMC26510_34005</name>
</gene>
<comment type="caution">
    <text evidence="1">The sequence shown here is derived from an EMBL/GenBank/DDBJ whole genome shotgun (WGS) entry which is preliminary data.</text>
</comment>
<dbReference type="AlphaFoldDB" id="A0A242M8B0"/>
<dbReference type="Proteomes" id="UP000194546">
    <property type="component" value="Unassembled WGS sequence"/>
</dbReference>
<protein>
    <submittedName>
        <fullName evidence="1">Uncharacterized protein</fullName>
    </submittedName>
</protein>